<evidence type="ECO:0000313" key="3">
    <source>
        <dbReference type="Proteomes" id="UP001231924"/>
    </source>
</evidence>
<keyword evidence="1" id="KW-0472">Membrane</keyword>
<accession>A0ABT7MFB3</accession>
<evidence type="ECO:0000313" key="2">
    <source>
        <dbReference type="EMBL" id="MDL5159360.1"/>
    </source>
</evidence>
<dbReference type="EMBL" id="JASVWF010000007">
    <property type="protein sequence ID" value="MDL5159360.1"/>
    <property type="molecule type" value="Genomic_DNA"/>
</dbReference>
<sequence length="98" mass="10134">MPRRTRRDLRGDLRRPLLPGTGPLAGVSPVLVFLVVAVLFAVGVIVGGPVGALLLGLLAIGVAVLLATTWGRMTPPERLARGVVLVVLVAVTIGVALR</sequence>
<reference evidence="2 3" key="1">
    <citation type="submission" date="2023-06" db="EMBL/GenBank/DDBJ databases">
        <title>Actinomycetospora Odt1-22.</title>
        <authorList>
            <person name="Supong K."/>
        </authorList>
    </citation>
    <scope>NUCLEOTIDE SEQUENCE [LARGE SCALE GENOMIC DNA]</scope>
    <source>
        <strain evidence="2 3">Odt1-22</strain>
    </source>
</reference>
<gene>
    <name evidence="2" type="ORF">QRT03_25560</name>
</gene>
<feature type="transmembrane region" description="Helical" evidence="1">
    <location>
        <begin position="21"/>
        <end position="44"/>
    </location>
</feature>
<evidence type="ECO:0000256" key="1">
    <source>
        <dbReference type="SAM" id="Phobius"/>
    </source>
</evidence>
<name>A0ABT7MFB3_9PSEU</name>
<feature type="transmembrane region" description="Helical" evidence="1">
    <location>
        <begin position="50"/>
        <end position="67"/>
    </location>
</feature>
<keyword evidence="1" id="KW-1133">Transmembrane helix</keyword>
<dbReference type="Proteomes" id="UP001231924">
    <property type="component" value="Unassembled WGS sequence"/>
</dbReference>
<keyword evidence="1" id="KW-0812">Transmembrane</keyword>
<organism evidence="2 3">
    <name type="scientific">Actinomycetospora termitidis</name>
    <dbReference type="NCBI Taxonomy" id="3053470"/>
    <lineage>
        <taxon>Bacteria</taxon>
        <taxon>Bacillati</taxon>
        <taxon>Actinomycetota</taxon>
        <taxon>Actinomycetes</taxon>
        <taxon>Pseudonocardiales</taxon>
        <taxon>Pseudonocardiaceae</taxon>
        <taxon>Actinomycetospora</taxon>
    </lineage>
</organism>
<feature type="transmembrane region" description="Helical" evidence="1">
    <location>
        <begin position="79"/>
        <end position="97"/>
    </location>
</feature>
<protein>
    <submittedName>
        <fullName evidence="2">Uncharacterized protein</fullName>
    </submittedName>
</protein>
<proteinExistence type="predicted"/>
<comment type="caution">
    <text evidence="2">The sequence shown here is derived from an EMBL/GenBank/DDBJ whole genome shotgun (WGS) entry which is preliminary data.</text>
</comment>
<dbReference type="RefSeq" id="WP_286055945.1">
    <property type="nucleotide sequence ID" value="NZ_JASVWF010000007.1"/>
</dbReference>
<keyword evidence="3" id="KW-1185">Reference proteome</keyword>